<dbReference type="Gene3D" id="3.30.413.10">
    <property type="entry name" value="Sulfite Reductase Hemoprotein, domain 1"/>
    <property type="match status" value="1"/>
</dbReference>
<dbReference type="InterPro" id="IPR051329">
    <property type="entry name" value="NIR_SIR_4Fe-4S"/>
</dbReference>
<evidence type="ECO:0000256" key="2">
    <source>
        <dbReference type="ARBA" id="ARBA00022617"/>
    </source>
</evidence>
<evidence type="ECO:0000256" key="3">
    <source>
        <dbReference type="ARBA" id="ARBA00022723"/>
    </source>
</evidence>
<evidence type="ECO:0000256" key="7">
    <source>
        <dbReference type="SAM" id="MobiDB-lite"/>
    </source>
</evidence>
<feature type="compositionally biased region" description="Basic and acidic residues" evidence="7">
    <location>
        <begin position="464"/>
        <end position="491"/>
    </location>
</feature>
<keyword evidence="2" id="KW-0349">Heme</keyword>
<keyword evidence="4" id="KW-0560">Oxidoreductase</keyword>
<dbReference type="PANTHER" id="PTHR32439">
    <property type="entry name" value="FERREDOXIN--NITRITE REDUCTASE, CHLOROPLASTIC"/>
    <property type="match status" value="1"/>
</dbReference>
<evidence type="ECO:0000256" key="6">
    <source>
        <dbReference type="ARBA" id="ARBA00023014"/>
    </source>
</evidence>
<dbReference type="InterPro" id="IPR005117">
    <property type="entry name" value="NiRdtase/SiRdtase_haem-b_fer"/>
</dbReference>
<dbReference type="SUPFAM" id="SSF56014">
    <property type="entry name" value="Nitrite and sulphite reductase 4Fe-4S domain-like"/>
    <property type="match status" value="1"/>
</dbReference>
<feature type="region of interest" description="Disordered" evidence="7">
    <location>
        <begin position="454"/>
        <end position="505"/>
    </location>
</feature>
<dbReference type="Gene3D" id="3.90.480.10">
    <property type="entry name" value="Sulfite Reductase Hemoprotein,Domain 2"/>
    <property type="match status" value="2"/>
</dbReference>
<dbReference type="InterPro" id="IPR045854">
    <property type="entry name" value="NO2/SO3_Rdtase_4Fe4S_sf"/>
</dbReference>
<reference evidence="9 10" key="1">
    <citation type="submission" date="2023-02" db="EMBL/GenBank/DDBJ databases">
        <title>Streptomyces sp. SCA4-21 with antifungal activity against Fusarium oxysporum f. sp. cubense, Streptomyces sp. SCA2-17 with antifungal activity against Fusarium oxysporum f. sp. cubense.</title>
        <authorList>
            <person name="Qi D."/>
        </authorList>
    </citation>
    <scope>NUCLEOTIDE SEQUENCE [LARGE SCALE GENOMIC DNA]</scope>
    <source>
        <strain evidence="9 10">SCA4-21</strain>
    </source>
</reference>
<feature type="region of interest" description="Disordered" evidence="7">
    <location>
        <begin position="313"/>
        <end position="332"/>
    </location>
</feature>
<dbReference type="Pfam" id="PF03460">
    <property type="entry name" value="NIR_SIR_ferr"/>
    <property type="match status" value="2"/>
</dbReference>
<feature type="compositionally biased region" description="Basic and acidic residues" evidence="7">
    <location>
        <begin position="210"/>
        <end position="220"/>
    </location>
</feature>
<feature type="domain" description="Nitrite/Sulfite reductase ferredoxin-like" evidence="8">
    <location>
        <begin position="37"/>
        <end position="94"/>
    </location>
</feature>
<evidence type="ECO:0000256" key="1">
    <source>
        <dbReference type="ARBA" id="ARBA00022485"/>
    </source>
</evidence>
<feature type="compositionally biased region" description="Low complexity" evidence="7">
    <location>
        <begin position="196"/>
        <end position="209"/>
    </location>
</feature>
<keyword evidence="10" id="KW-1185">Reference proteome</keyword>
<evidence type="ECO:0000256" key="4">
    <source>
        <dbReference type="ARBA" id="ARBA00023002"/>
    </source>
</evidence>
<proteinExistence type="predicted"/>
<gene>
    <name evidence="9" type="ORF">PS467_04560</name>
</gene>
<feature type="region of interest" description="Disordered" evidence="7">
    <location>
        <begin position="193"/>
        <end position="239"/>
    </location>
</feature>
<feature type="domain" description="Nitrite/Sulfite reductase ferredoxin-like" evidence="8">
    <location>
        <begin position="332"/>
        <end position="386"/>
    </location>
</feature>
<dbReference type="PANTHER" id="PTHR32439:SF9">
    <property type="entry name" value="BLR3264 PROTEIN"/>
    <property type="match status" value="1"/>
</dbReference>
<sequence>MPLPPTTTPPGDETPVRGRDDACPGALRLHPADDGSLARIRVPGGLLTIRQARAVGRLAEELGDGRLDITSRGNLQVRGLEAGCGAELAARLRAAGLLPSDRHDRVRNVVASPLSGLDGRGHADVAAWVRELDTVLCDDTPAGHGELSGLSGRFLFALDDGRGDVAALGADVTLIATPDGGAVLRVGGPLPCTGVSSPSPSTAATTHPDTAPRRTPRTDGSDLPDGDAGASAGDAGVAGVATDGPVAGGDLWVRSGDAPRAAALAAVEYLAKARESGTRAWRVRELPARHAVTADGLAARLADAGIEAVPVERGPAGASAAPPAPGPVPGPHGRHALSVVLPLGRVSAAQWRLLTALASRGGADELRMTPWRGVVLPGFSPADARGAALELSDAGLVTVPDSPWLGVGACTGRPGCAKSLADVRADTARMVSGTARAVADAAHPAHLVDAAHRVAGASSGGGRPRGDLAGDVRTDGGRCGDDRCGDDRCGDGRTGGDPLPTGPGPLPVYVSGCERRCGHPGGRYVDALATGDTAYRVTVRGAGDDTPEADSVDVTAEQLAGAVAAARGTT</sequence>
<organism evidence="9 10">
    <name type="scientific">Streptomyces luomodiensis</name>
    <dbReference type="NCBI Taxonomy" id="3026192"/>
    <lineage>
        <taxon>Bacteria</taxon>
        <taxon>Bacillati</taxon>
        <taxon>Actinomycetota</taxon>
        <taxon>Actinomycetes</taxon>
        <taxon>Kitasatosporales</taxon>
        <taxon>Streptomycetaceae</taxon>
        <taxon>Streptomyces</taxon>
    </lineage>
</organism>
<dbReference type="Proteomes" id="UP001305606">
    <property type="component" value="Chromosome"/>
</dbReference>
<keyword evidence="6" id="KW-0411">Iron-sulfur</keyword>
<name>A0ABY9UW17_9ACTN</name>
<feature type="compositionally biased region" description="Low complexity" evidence="7">
    <location>
        <begin position="221"/>
        <end position="239"/>
    </location>
</feature>
<dbReference type="EMBL" id="CP117522">
    <property type="protein sequence ID" value="WNE94660.1"/>
    <property type="molecule type" value="Genomic_DNA"/>
</dbReference>
<evidence type="ECO:0000259" key="8">
    <source>
        <dbReference type="Pfam" id="PF03460"/>
    </source>
</evidence>
<evidence type="ECO:0000256" key="5">
    <source>
        <dbReference type="ARBA" id="ARBA00023004"/>
    </source>
</evidence>
<dbReference type="SUPFAM" id="SSF55124">
    <property type="entry name" value="Nitrite/Sulfite reductase N-terminal domain-like"/>
    <property type="match status" value="2"/>
</dbReference>
<dbReference type="InterPro" id="IPR036136">
    <property type="entry name" value="Nit/Sulf_reduc_fer-like_dom_sf"/>
</dbReference>
<keyword evidence="3" id="KW-0479">Metal-binding</keyword>
<protein>
    <submittedName>
        <fullName evidence="9">Nitrite reductase</fullName>
    </submittedName>
</protein>
<accession>A0ABY9UW17</accession>
<keyword evidence="1" id="KW-0004">4Fe-4S</keyword>
<evidence type="ECO:0000313" key="10">
    <source>
        <dbReference type="Proteomes" id="UP001305606"/>
    </source>
</evidence>
<keyword evidence="5" id="KW-0408">Iron</keyword>
<evidence type="ECO:0000313" key="9">
    <source>
        <dbReference type="EMBL" id="WNE94660.1"/>
    </source>
</evidence>